<dbReference type="PRINTS" id="PR00150">
    <property type="entry name" value="PEPCARBXLASE"/>
</dbReference>
<dbReference type="RefSeq" id="WP_063240086.1">
    <property type="nucleotide sequence ID" value="NZ_CP069810.1"/>
</dbReference>
<evidence type="ECO:0000256" key="4">
    <source>
        <dbReference type="ARBA" id="ARBA00012305"/>
    </source>
</evidence>
<dbReference type="PROSITE" id="PS00393">
    <property type="entry name" value="PEPCASE_2"/>
    <property type="match status" value="1"/>
</dbReference>
<reference evidence="15 17" key="2">
    <citation type="submission" date="2018-01" db="EMBL/GenBank/DDBJ databases">
        <authorList>
            <person name="Clerissi C."/>
        </authorList>
    </citation>
    <scope>NUCLEOTIDE SEQUENCE</scope>
    <source>
        <strain evidence="15">Cupriavidus oxalaticus LMG 2235</strain>
    </source>
</reference>
<dbReference type="InterPro" id="IPR015813">
    <property type="entry name" value="Pyrv/PenolPyrv_kinase-like_dom"/>
</dbReference>
<comment type="similarity">
    <text evidence="3 10">Belongs to the PEPCase type 1 family.</text>
</comment>
<keyword evidence="8 10" id="KW-0120">Carbon dioxide fixation</keyword>
<comment type="subunit">
    <text evidence="10">Homotetramer.</text>
</comment>
<dbReference type="Gene3D" id="1.20.1440.90">
    <property type="entry name" value="Phosphoenolpyruvate/pyruvate domain"/>
    <property type="match status" value="1"/>
</dbReference>
<evidence type="ECO:0000313" key="14">
    <source>
        <dbReference type="EMBL" id="QRQ93547.1"/>
    </source>
</evidence>
<proteinExistence type="inferred from homology"/>
<keyword evidence="7 10" id="KW-0456">Lyase</keyword>
<comment type="function">
    <text evidence="2 10">Forms oxaloacetate, a four-carbon dicarboxylic acid source for the tricarboxylic acid cycle.</text>
</comment>
<feature type="region of interest" description="Disordered" evidence="13">
    <location>
        <begin position="1"/>
        <end position="85"/>
    </location>
</feature>
<dbReference type="EMBL" id="OGUS01000093">
    <property type="protein sequence ID" value="SPC08508.1"/>
    <property type="molecule type" value="Genomic_DNA"/>
</dbReference>
<evidence type="ECO:0000256" key="13">
    <source>
        <dbReference type="SAM" id="MobiDB-lite"/>
    </source>
</evidence>
<dbReference type="SUPFAM" id="SSF51621">
    <property type="entry name" value="Phosphoenolpyruvate/pyruvate domain"/>
    <property type="match status" value="1"/>
</dbReference>
<dbReference type="HAMAP" id="MF_00595">
    <property type="entry name" value="PEPcase_type1"/>
    <property type="match status" value="1"/>
</dbReference>
<evidence type="ECO:0000256" key="9">
    <source>
        <dbReference type="ARBA" id="ARBA00048995"/>
    </source>
</evidence>
<dbReference type="Proteomes" id="UP000256862">
    <property type="component" value="Chromosome CO2235"/>
</dbReference>
<dbReference type="GO" id="GO:0006099">
    <property type="term" value="P:tricarboxylic acid cycle"/>
    <property type="evidence" value="ECO:0007669"/>
    <property type="project" value="InterPro"/>
</dbReference>
<dbReference type="Proteomes" id="UP000623307">
    <property type="component" value="Chromosome 2"/>
</dbReference>
<dbReference type="GeneID" id="303493056"/>
<evidence type="ECO:0000256" key="12">
    <source>
        <dbReference type="PROSITE-ProRule" id="PRU10112"/>
    </source>
</evidence>
<evidence type="ECO:0000256" key="11">
    <source>
        <dbReference type="PROSITE-ProRule" id="PRU10111"/>
    </source>
</evidence>
<organism evidence="15 17">
    <name type="scientific">Cupriavidus oxalaticus</name>
    <dbReference type="NCBI Taxonomy" id="96344"/>
    <lineage>
        <taxon>Bacteria</taxon>
        <taxon>Pseudomonadati</taxon>
        <taxon>Pseudomonadota</taxon>
        <taxon>Betaproteobacteria</taxon>
        <taxon>Burkholderiales</taxon>
        <taxon>Burkholderiaceae</taxon>
        <taxon>Cupriavidus</taxon>
    </lineage>
</organism>
<evidence type="ECO:0000256" key="7">
    <source>
        <dbReference type="ARBA" id="ARBA00023239"/>
    </source>
</evidence>
<dbReference type="GO" id="GO:0008964">
    <property type="term" value="F:phosphoenolpyruvate carboxylase activity"/>
    <property type="evidence" value="ECO:0007669"/>
    <property type="project" value="UniProtKB-UniRule"/>
</dbReference>
<evidence type="ECO:0000256" key="5">
    <source>
        <dbReference type="ARBA" id="ARBA00022419"/>
    </source>
</evidence>
<evidence type="ECO:0000313" key="17">
    <source>
        <dbReference type="Proteomes" id="UP000256862"/>
    </source>
</evidence>
<dbReference type="EC" id="4.1.1.31" evidence="4 10"/>
<comment type="cofactor">
    <cofactor evidence="1 10">
        <name>Mg(2+)</name>
        <dbReference type="ChEBI" id="CHEBI:18420"/>
    </cofactor>
</comment>
<dbReference type="EMBL" id="CP069812">
    <property type="protein sequence ID" value="QRQ93547.1"/>
    <property type="molecule type" value="Genomic_DNA"/>
</dbReference>
<dbReference type="GO" id="GO:0015977">
    <property type="term" value="P:carbon fixation"/>
    <property type="evidence" value="ECO:0007669"/>
    <property type="project" value="UniProtKB-UniRule"/>
</dbReference>
<dbReference type="InterPro" id="IPR018129">
    <property type="entry name" value="PEP_COase_Lys_AS"/>
</dbReference>
<comment type="catalytic activity">
    <reaction evidence="9 10">
        <text>oxaloacetate + phosphate = phosphoenolpyruvate + hydrogencarbonate</text>
        <dbReference type="Rhea" id="RHEA:28370"/>
        <dbReference type="ChEBI" id="CHEBI:16452"/>
        <dbReference type="ChEBI" id="CHEBI:17544"/>
        <dbReference type="ChEBI" id="CHEBI:43474"/>
        <dbReference type="ChEBI" id="CHEBI:58702"/>
        <dbReference type="EC" id="4.1.1.31"/>
    </reaction>
</comment>
<gene>
    <name evidence="10 15" type="primary">ppc</name>
    <name evidence="16" type="ORF">CO2235_200164</name>
    <name evidence="15" type="ORF">CO2235_U850001</name>
    <name evidence="14" type="ORF">JTE92_26145</name>
</gene>
<sequence>MTQHAARPTGRKSAASGASGTSGTSAGASATKDPSAGQGEANGASAAKPTRAARRSGTSATNGATSPRARRVTKPQLAIVSSNGTTIAAAPGRRTADKDLPLREDIRFLGRLLGDCLREQEGDAAFEVVETIRQTAVRFRRENDRAAGAELDRLLKRLSRDQTNQVVRAFSYFSHLANIAEDQHHNRRRRVHALAGSPPQAGSLQHALEKIDAAGVTGKQLRKFLDEALIVPVLTAHPTEVQRKSILDAEREIARLLAERDLPTTAREREHNTAQLRAKVTTLWQTRMLRDSRLTVGDEIDNALSYYRTCFLRGIPQLMTELEEDIAAVFPTTRKRKGTPGAQPAPLAPFLQMGSWIGGDRDGNPNVTAETLEHASSQQAQMILDWYLDEVHALGAELSMSTLMVDASPELLALAERSPDVSEHRADEPYRRALIGIYARLAATCKTLTGHAAPRRPVAPAEPYDSAESFAADVQVVIDSLRENHGQALAGARIDALARAIGVFGFHLASVDMRQVSDVHEAVIAELFAAAGIAPDYAALPEQRKLELLLAELRQPRLLTLPWHEYSGQTRKELAIFAAARELRKRYGKRIARNYIISHTETLSDLVEVMLLQKESGMLQGTLGSKTDPARMELMVIPLFETIEDLRNAAGIMQSLLDLPGFDSVIAHHGVEQEVMLGYSDSNKDGGFLTSTWELYKAELALVQLFEERKVKLRLFHGRGGTVGRGGGPTYDAILSQPPGTVNGQIRLTEQGEIINSKFANAEIGRRNLETVVAATLEASLLPQQNAPRDLDMFEAVMQQLSDRAFSAYRDLVYETPGFKDYFFATTPITEIADLNLGSRPASRKLMDKKHRRIEDLRAIPWGFSWGQCRLLLPGWYGFGSAVKTLLDRAPDEKARKSAVTTLRRMVKTWPFFSTLLSNMDMVLAKTDLAVASRYAQLCDDAALRRNVFNRISKEWHLTSEMLALITGHQERLADNPLLARSIKNRFAYLDPLNHLQVELLKRYRAGKDGDDIRVRRGIHLTINGVAAGLRNTG</sequence>
<dbReference type="Pfam" id="PF00311">
    <property type="entry name" value="PEPcase"/>
    <property type="match status" value="1"/>
</dbReference>
<evidence type="ECO:0000256" key="3">
    <source>
        <dbReference type="ARBA" id="ARBA00008346"/>
    </source>
</evidence>
<evidence type="ECO:0000256" key="6">
    <source>
        <dbReference type="ARBA" id="ARBA00022842"/>
    </source>
</evidence>
<name>A0A375FVK4_9BURK</name>
<dbReference type="GO" id="GO:0005829">
    <property type="term" value="C:cytosol"/>
    <property type="evidence" value="ECO:0007669"/>
    <property type="project" value="TreeGrafter"/>
</dbReference>
<feature type="active site" evidence="10 11">
    <location>
        <position position="237"/>
    </location>
</feature>
<dbReference type="PANTHER" id="PTHR30523:SF6">
    <property type="entry name" value="PHOSPHOENOLPYRUVATE CARBOXYLASE"/>
    <property type="match status" value="1"/>
</dbReference>
<dbReference type="GO" id="GO:0000287">
    <property type="term" value="F:magnesium ion binding"/>
    <property type="evidence" value="ECO:0007669"/>
    <property type="project" value="UniProtKB-UniRule"/>
</dbReference>
<evidence type="ECO:0000256" key="1">
    <source>
        <dbReference type="ARBA" id="ARBA00001946"/>
    </source>
</evidence>
<dbReference type="EMBL" id="OGUS01000121">
    <property type="protein sequence ID" value="SPC14308.1"/>
    <property type="molecule type" value="Genomic_DNA"/>
</dbReference>
<dbReference type="InterPro" id="IPR021135">
    <property type="entry name" value="PEP_COase"/>
</dbReference>
<dbReference type="GO" id="GO:0006107">
    <property type="term" value="P:oxaloacetate metabolic process"/>
    <property type="evidence" value="ECO:0007669"/>
    <property type="project" value="UniProtKB-UniRule"/>
</dbReference>
<evidence type="ECO:0000256" key="10">
    <source>
        <dbReference type="HAMAP-Rule" id="MF_00595"/>
    </source>
</evidence>
<dbReference type="PROSITE" id="PS00781">
    <property type="entry name" value="PEPCASE_1"/>
    <property type="match status" value="1"/>
</dbReference>
<reference evidence="17" key="1">
    <citation type="submission" date="2018-01" db="EMBL/GenBank/DDBJ databases">
        <authorList>
            <person name="Gaut B.S."/>
            <person name="Morton B.R."/>
            <person name="Clegg M.T."/>
            <person name="Duvall M.R."/>
        </authorList>
    </citation>
    <scope>NUCLEOTIDE SEQUENCE [LARGE SCALE GENOMIC DNA]</scope>
</reference>
<keyword evidence="18" id="KW-1185">Reference proteome</keyword>
<keyword evidence="6 10" id="KW-0460">Magnesium</keyword>
<feature type="compositionally biased region" description="Low complexity" evidence="13">
    <location>
        <begin position="13"/>
        <end position="31"/>
    </location>
</feature>
<dbReference type="NCBIfam" id="NF000584">
    <property type="entry name" value="PRK00009.1"/>
    <property type="match status" value="1"/>
</dbReference>
<evidence type="ECO:0000256" key="8">
    <source>
        <dbReference type="ARBA" id="ARBA00023300"/>
    </source>
</evidence>
<dbReference type="InterPro" id="IPR033129">
    <property type="entry name" value="PEPCASE_His_AS"/>
</dbReference>
<evidence type="ECO:0000313" key="16">
    <source>
        <dbReference type="EMBL" id="SPC14308.1"/>
    </source>
</evidence>
<evidence type="ECO:0000313" key="18">
    <source>
        <dbReference type="Proteomes" id="UP000623307"/>
    </source>
</evidence>
<protein>
    <recommendedName>
        <fullName evidence="5 10">Phosphoenolpyruvate carboxylase</fullName>
        <shortName evidence="10">PEPC</shortName>
        <shortName evidence="10">PEPCase</shortName>
        <ecNumber evidence="4 10">4.1.1.31</ecNumber>
    </recommendedName>
</protein>
<feature type="active site" evidence="10 12">
    <location>
        <position position="684"/>
    </location>
</feature>
<reference evidence="14 18" key="3">
    <citation type="submission" date="2021-02" db="EMBL/GenBank/DDBJ databases">
        <title>Complete Genome Sequence of Cupriavidus oxalaticus Strain Ox1, a Soil Oxalate-Degrading Species.</title>
        <authorList>
            <person name="Palmieri F."/>
            <person name="Udriet P."/>
            <person name="Deuasquier M."/>
            <person name="Beaudoing E."/>
            <person name="Johnson S.L."/>
            <person name="Davenport K.W."/>
            <person name="Chain P.S."/>
            <person name="Bindschedler S."/>
            <person name="Junier P."/>
        </authorList>
    </citation>
    <scope>NUCLEOTIDE SEQUENCE [LARGE SCALE GENOMIC DNA]</scope>
    <source>
        <strain evidence="14 18">Ox1</strain>
    </source>
</reference>
<accession>A0A375FVK4</accession>
<feature type="compositionally biased region" description="Polar residues" evidence="13">
    <location>
        <begin position="56"/>
        <end position="65"/>
    </location>
</feature>
<dbReference type="OrthoDB" id="9768133at2"/>
<evidence type="ECO:0000256" key="2">
    <source>
        <dbReference type="ARBA" id="ARBA00003670"/>
    </source>
</evidence>
<dbReference type="InterPro" id="IPR022805">
    <property type="entry name" value="PEP_COase_bac/pln-type"/>
</dbReference>
<dbReference type="AlphaFoldDB" id="A0A375FVK4"/>
<evidence type="ECO:0000313" key="15">
    <source>
        <dbReference type="EMBL" id="SPC08508.1"/>
    </source>
</evidence>
<dbReference type="PANTHER" id="PTHR30523">
    <property type="entry name" value="PHOSPHOENOLPYRUVATE CARBOXYLASE"/>
    <property type="match status" value="1"/>
</dbReference>